<reference evidence="1 2" key="1">
    <citation type="submission" date="2015-01" db="EMBL/GenBank/DDBJ databases">
        <title>Draft Genome Sequences of Four Bacillus thermoamylovorans Strains, Isolated From Food Products.</title>
        <authorList>
            <person name="Krawcyk A.O."/>
            <person name="Berendsen E.M."/>
            <person name="Eijlander R.T."/>
            <person name="de Jong A."/>
            <person name="Wells-Bennik M."/>
            <person name="Kuipers O.P."/>
        </authorList>
    </citation>
    <scope>NUCLEOTIDE SEQUENCE [LARGE SCALE GENOMIC DNA]</scope>
    <source>
        <strain evidence="1 2">B4167</strain>
    </source>
</reference>
<gene>
    <name evidence="1" type="ORF">B4167_2395</name>
</gene>
<evidence type="ECO:0000313" key="1">
    <source>
        <dbReference type="EMBL" id="KIO73143.1"/>
    </source>
</evidence>
<proteinExistence type="predicted"/>
<dbReference type="Proteomes" id="UP000032076">
    <property type="component" value="Unassembled WGS sequence"/>
</dbReference>
<organism evidence="1 2">
    <name type="scientific">Caldibacillus thermoamylovorans</name>
    <dbReference type="NCBI Taxonomy" id="35841"/>
    <lineage>
        <taxon>Bacteria</taxon>
        <taxon>Bacillati</taxon>
        <taxon>Bacillota</taxon>
        <taxon>Bacilli</taxon>
        <taxon>Bacillales</taxon>
        <taxon>Bacillaceae</taxon>
        <taxon>Caldibacillus</taxon>
    </lineage>
</organism>
<name>A0ABD4A824_9BACI</name>
<accession>A0ABD4A824</accession>
<comment type="caution">
    <text evidence="1">The sequence shown here is derived from an EMBL/GenBank/DDBJ whole genome shotgun (WGS) entry which is preliminary data.</text>
</comment>
<evidence type="ECO:0000313" key="2">
    <source>
        <dbReference type="Proteomes" id="UP000032076"/>
    </source>
</evidence>
<protein>
    <submittedName>
        <fullName evidence="1">Uncharacterized protein</fullName>
    </submittedName>
</protein>
<dbReference type="EMBL" id="JXLU01000062">
    <property type="protein sequence ID" value="KIO73143.1"/>
    <property type="molecule type" value="Genomic_DNA"/>
</dbReference>
<dbReference type="AlphaFoldDB" id="A0ABD4A824"/>
<sequence length="49" mass="5952">MKQIESTKNFYNHEKTIFILCGAAWRYMGDYHVFERIMEAETSNIRFCQ</sequence>